<dbReference type="EMBL" id="MGJB01000002">
    <property type="protein sequence ID" value="OGM99190.1"/>
    <property type="molecule type" value="Genomic_DNA"/>
</dbReference>
<reference evidence="1 2" key="1">
    <citation type="journal article" date="2016" name="Nat. Commun.">
        <title>Thousands of microbial genomes shed light on interconnected biogeochemical processes in an aquifer system.</title>
        <authorList>
            <person name="Anantharaman K."/>
            <person name="Brown C.T."/>
            <person name="Hug L.A."/>
            <person name="Sharon I."/>
            <person name="Castelle C.J."/>
            <person name="Probst A.J."/>
            <person name="Thomas B.C."/>
            <person name="Singh A."/>
            <person name="Wilkins M.J."/>
            <person name="Karaoz U."/>
            <person name="Brodie E.L."/>
            <person name="Williams K.H."/>
            <person name="Hubbard S.S."/>
            <person name="Banfield J.F."/>
        </authorList>
    </citation>
    <scope>NUCLEOTIDE SEQUENCE [LARGE SCALE GENOMIC DNA]</scope>
</reference>
<protein>
    <submittedName>
        <fullName evidence="1">Uncharacterized protein</fullName>
    </submittedName>
</protein>
<proteinExistence type="predicted"/>
<evidence type="ECO:0000313" key="2">
    <source>
        <dbReference type="Proteomes" id="UP000176893"/>
    </source>
</evidence>
<accession>A0A1F8EEG7</accession>
<dbReference type="Proteomes" id="UP000176893">
    <property type="component" value="Unassembled WGS sequence"/>
</dbReference>
<evidence type="ECO:0000313" key="1">
    <source>
        <dbReference type="EMBL" id="OGM99190.1"/>
    </source>
</evidence>
<organism evidence="1 2">
    <name type="scientific">Candidatus Yanofskybacteria bacterium RIFCSPHIGHO2_01_FULL_41_26</name>
    <dbReference type="NCBI Taxonomy" id="1802661"/>
    <lineage>
        <taxon>Bacteria</taxon>
        <taxon>Candidatus Yanofskyibacteriota</taxon>
    </lineage>
</organism>
<dbReference type="AlphaFoldDB" id="A0A1F8EEG7"/>
<dbReference type="STRING" id="1802661.A2649_02170"/>
<comment type="caution">
    <text evidence="1">The sequence shown here is derived from an EMBL/GenBank/DDBJ whole genome shotgun (WGS) entry which is preliminary data.</text>
</comment>
<sequence length="87" mass="10060">MALSELEPDVNRVEIAALRMKEIIETTWLRDPVLNEVEIVEFNRLKAEIENVGLYVNWEVRFKIDDSGDPKIEADVNVLIPKNTTIH</sequence>
<gene>
    <name evidence="1" type="ORF">A2649_02170</name>
</gene>
<name>A0A1F8EEG7_9BACT</name>